<name>A0A926DCW3_9FIRM</name>
<accession>A0A926DCW3</accession>
<gene>
    <name evidence="1" type="ORF">H8695_02225</name>
</gene>
<protein>
    <submittedName>
        <fullName evidence="1">Uncharacterized protein</fullName>
    </submittedName>
</protein>
<proteinExistence type="predicted"/>
<dbReference type="AlphaFoldDB" id="A0A926DCW3"/>
<evidence type="ECO:0000313" key="1">
    <source>
        <dbReference type="EMBL" id="MBC8535511.1"/>
    </source>
</evidence>
<dbReference type="EMBL" id="JACRSP010000001">
    <property type="protein sequence ID" value="MBC8535511.1"/>
    <property type="molecule type" value="Genomic_DNA"/>
</dbReference>
<organism evidence="1 2">
    <name type="scientific">Feifania hominis</name>
    <dbReference type="NCBI Taxonomy" id="2763660"/>
    <lineage>
        <taxon>Bacteria</taxon>
        <taxon>Bacillati</taxon>
        <taxon>Bacillota</taxon>
        <taxon>Clostridia</taxon>
        <taxon>Eubacteriales</taxon>
        <taxon>Feifaniaceae</taxon>
        <taxon>Feifania</taxon>
    </lineage>
</organism>
<sequence length="293" mass="33462">MFGYVVAQKSELRMCEYDVYQSHYCGICKQLGKEFGYFSNFSLSYDTVFLAVLGAALDEAEKPLCVRRCKANPLKKKACVVETPAVHYAANIHVLLTYHKLVDDKLDERGVKRLLARLYLVFMGRARKKALREYGDIDARIAADLRELDEAIATPGAPLDQYADSFAKVLRDCFVPLSEDDGDRRALAQLGYHMGRWIYLIDAFDDLEQDVQTGAFNPLLRYYDFVKGENIIDFKQRIMSNITVALTDSLAFASSAYELLNLKWYKGILDNILYRGLPERQKSILTKKVESTR</sequence>
<dbReference type="Proteomes" id="UP000620366">
    <property type="component" value="Unassembled WGS sequence"/>
</dbReference>
<reference evidence="1" key="1">
    <citation type="submission" date="2020-08" db="EMBL/GenBank/DDBJ databases">
        <title>Genome public.</title>
        <authorList>
            <person name="Liu C."/>
            <person name="Sun Q."/>
        </authorList>
    </citation>
    <scope>NUCLEOTIDE SEQUENCE</scope>
    <source>
        <strain evidence="1">BX7</strain>
    </source>
</reference>
<dbReference type="InterPro" id="IPR043740">
    <property type="entry name" value="DUF5685"/>
</dbReference>
<keyword evidence="2" id="KW-1185">Reference proteome</keyword>
<dbReference type="RefSeq" id="WP_249299238.1">
    <property type="nucleotide sequence ID" value="NZ_JACRSP010000001.1"/>
</dbReference>
<comment type="caution">
    <text evidence="1">The sequence shown here is derived from an EMBL/GenBank/DDBJ whole genome shotgun (WGS) entry which is preliminary data.</text>
</comment>
<dbReference type="Pfam" id="PF18937">
    <property type="entry name" value="DUF5685"/>
    <property type="match status" value="1"/>
</dbReference>
<evidence type="ECO:0000313" key="2">
    <source>
        <dbReference type="Proteomes" id="UP000620366"/>
    </source>
</evidence>